<dbReference type="InterPro" id="IPR042107">
    <property type="entry name" value="DNA-dir_RNA_pol_bsu_ext_1_sf"/>
</dbReference>
<evidence type="ECO:0000256" key="15">
    <source>
        <dbReference type="ARBA" id="ARBA00048552"/>
    </source>
</evidence>
<evidence type="ECO:0000256" key="16">
    <source>
        <dbReference type="RuleBase" id="RU000434"/>
    </source>
</evidence>
<dbReference type="Pfam" id="PF04560">
    <property type="entry name" value="RNA_pol_Rpb2_7"/>
    <property type="match status" value="1"/>
</dbReference>
<dbReference type="InterPro" id="IPR014724">
    <property type="entry name" value="RNA_pol_RPB2_OB-fold"/>
</dbReference>
<evidence type="ECO:0000256" key="4">
    <source>
        <dbReference type="ARBA" id="ARBA00012418"/>
    </source>
</evidence>
<evidence type="ECO:0000256" key="2">
    <source>
        <dbReference type="ARBA" id="ARBA00004467"/>
    </source>
</evidence>
<keyword evidence="10" id="KW-0933">Apicoplast</keyword>
<evidence type="ECO:0000256" key="9">
    <source>
        <dbReference type="ARBA" id="ARBA00022695"/>
    </source>
</evidence>
<evidence type="ECO:0000259" key="17">
    <source>
        <dbReference type="Pfam" id="PF00562"/>
    </source>
</evidence>
<protein>
    <recommendedName>
        <fullName evidence="5">DNA-directed RNA polymerase subunit beta</fullName>
        <ecNumber evidence="4">2.7.7.6</ecNumber>
    </recommendedName>
    <alternativeName>
        <fullName evidence="14">PEP</fullName>
    </alternativeName>
    <alternativeName>
        <fullName evidence="13">Plastid-encoded RNA polymerase subunit beta</fullName>
    </alternativeName>
</protein>
<feature type="domain" description="RNA polymerase Rpb2" evidence="18">
    <location>
        <begin position="964"/>
        <end position="1037"/>
    </location>
</feature>
<dbReference type="EC" id="2.7.7.6" evidence="4"/>
<dbReference type="Gene3D" id="3.90.1110.10">
    <property type="entry name" value="RNA polymerase Rpb2, domain 2"/>
    <property type="match status" value="1"/>
</dbReference>
<comment type="subcellular location">
    <subcellularLocation>
        <location evidence="2">Plastid</location>
        <location evidence="2">Apicoplast</location>
    </subcellularLocation>
</comment>
<reference evidence="20" key="1">
    <citation type="journal article" date="2019" name="Genome Biol. Evol.">
        <title>Nephromyces represents a diverse and novel lineage of the Apicomplexa that has retained apicoplasts.</title>
        <authorList>
            <person name="Munoz-Gomez S.A."/>
            <person name="Durnin K."/>
            <person name="Eme L."/>
            <person name="Paight C."/>
            <person name="Lane C.E."/>
            <person name="Saffo M.B."/>
            <person name="Slamovits C.H."/>
        </authorList>
    </citation>
    <scope>NUCLEOTIDE SEQUENCE</scope>
    <source>
        <strain evidence="20">449</strain>
    </source>
</reference>
<dbReference type="Pfam" id="PF00562">
    <property type="entry name" value="RNA_pol_Rpb2_6"/>
    <property type="match status" value="1"/>
</dbReference>
<dbReference type="InterPro" id="IPR007641">
    <property type="entry name" value="RNA_pol_Rpb2_7"/>
</dbReference>
<keyword evidence="9" id="KW-0548">Nucleotidyltransferase</keyword>
<evidence type="ECO:0000256" key="5">
    <source>
        <dbReference type="ARBA" id="ARBA00021955"/>
    </source>
</evidence>
<dbReference type="GO" id="GO:0003677">
    <property type="term" value="F:DNA binding"/>
    <property type="evidence" value="ECO:0007669"/>
    <property type="project" value="InterPro"/>
</dbReference>
<dbReference type="PANTHER" id="PTHR20856">
    <property type="entry name" value="DNA-DIRECTED RNA POLYMERASE I SUBUNIT 2"/>
    <property type="match status" value="1"/>
</dbReference>
<evidence type="ECO:0000256" key="3">
    <source>
        <dbReference type="ARBA" id="ARBA00006835"/>
    </source>
</evidence>
<dbReference type="InterPro" id="IPR037033">
    <property type="entry name" value="DNA-dir_RNAP_su2_hyb_sf"/>
</dbReference>
<dbReference type="Gene3D" id="3.90.1100.10">
    <property type="match status" value="1"/>
</dbReference>
<dbReference type="GO" id="GO:0006351">
    <property type="term" value="P:DNA-templated transcription"/>
    <property type="evidence" value="ECO:0007669"/>
    <property type="project" value="InterPro"/>
</dbReference>
<dbReference type="AlphaFoldDB" id="A0A5C1H7P5"/>
<keyword evidence="7" id="KW-0934">Plastid</keyword>
<dbReference type="Gene3D" id="2.40.50.150">
    <property type="match status" value="1"/>
</dbReference>
<keyword evidence="11" id="KW-0804">Transcription</keyword>
<evidence type="ECO:0000256" key="11">
    <source>
        <dbReference type="ARBA" id="ARBA00023163"/>
    </source>
</evidence>
<gene>
    <name evidence="20" type="primary">rpoB</name>
</gene>
<evidence type="ECO:0000256" key="12">
    <source>
        <dbReference type="ARBA" id="ARBA00026088"/>
    </source>
</evidence>
<dbReference type="InterPro" id="IPR015712">
    <property type="entry name" value="DNA-dir_RNA_pol_su2"/>
</dbReference>
<comment type="function">
    <text evidence="1">DNA-dependent RNA polymerase catalyzes the transcription of DNA into RNA using the four ribonucleoside triphosphates as substrates.</text>
</comment>
<evidence type="ECO:0000259" key="19">
    <source>
        <dbReference type="Pfam" id="PF04565"/>
    </source>
</evidence>
<dbReference type="Gene3D" id="2.40.270.10">
    <property type="entry name" value="DNA-directed RNA polymerase, subunit 2, domain 6"/>
    <property type="match status" value="1"/>
</dbReference>
<evidence type="ECO:0000256" key="7">
    <source>
        <dbReference type="ARBA" id="ARBA00022640"/>
    </source>
</evidence>
<dbReference type="GO" id="GO:0000428">
    <property type="term" value="C:DNA-directed RNA polymerase complex"/>
    <property type="evidence" value="ECO:0007669"/>
    <property type="project" value="UniProtKB-KW"/>
</dbReference>
<evidence type="ECO:0000256" key="8">
    <source>
        <dbReference type="ARBA" id="ARBA00022679"/>
    </source>
</evidence>
<feature type="domain" description="RNA polymerase Rpb2" evidence="19">
    <location>
        <begin position="367"/>
        <end position="425"/>
    </location>
</feature>
<evidence type="ECO:0000256" key="10">
    <source>
        <dbReference type="ARBA" id="ARBA00022887"/>
    </source>
</evidence>
<sequence>MFYSLLSFSIKNTETLASNYIKFLKQILINKIYTLLPNSIFYKNVFITFYINELKFNTNKYEINNLNYNYTKFNPIYEATIPIKIVYNTNKIINFNFNLFKFPKIDKQNNIILNGLKKIFISKIKRDSGLYFTSIKKNNYTIYKASLLFTNLNLINIELKNDKISIYNFKQKKEINFIIFLHYLGVSNKDIIKLSRYGNSIFLKNLLINANKEYIYLSKNISFYIKYLQELSYYFGNFNLNKTKYFNLYNLKLKHTITFREKEKLDNRFGFDFKNLLIYLPKDLINILDFLIDFKFNKRNLIDLDNFSNKKLENITDIFLEQLDIILEKRIFFLLNNLFKVDINTFINNKQYIYNFKEQFNIHPWIQYLDEVNSVSKYMHKFKLIKSNKLNRKDFTLRDIRTSEIGKLCLINTSEGENSGLIVYLPENIILNNSQIFTPIQTSIKTFKIKTINSIEQEKYNISLETKNIRKNTTSLALNSITFYKNYLEKNFLNKEVYLQESELFSLSQNLIPFLIYNEPIRSLMGAKMQMQSLPLIYKQQPLITTNTHQILSRKNNTNIYSLQEGIVTYVSSYKIIIRDLLNREIIYYLPNFNFSNQNTLINYIPLVWPGERIFSGQILANSQDFIDNELALGNNCFILYGSYLGFDFEDALIVNKNLIKNNIFTSLHLNYYDISCSFDINSFSEITTKKLPKYTTYSKRNLDTFGIIKEGSKVLENDLILGKIRLYNLTHKQESLGKFLFVLFGYQLRNIQDNSVLVSAGNTGRVAKIELISNSNIFTESNTYLKLKIFIIKQRILEIGDKLWGRYGNKGVIAHIANSVDLPYNENSITPDIISTSVGVPSRMNLGQLYESLFGLNSYYLDKRLLIKNNLNKLGSNYLKTLLYNYLKQNNIYNGISSFSSYNFGKSLFFNGKTGELLKGTSLLGISLYTKLIHMVKEKIHYRTIGPYSNITQQPLKSRSKKGGQRFGEMEVWSLEAFGAAYNLKELFTFKSDNIKARFNLQEYLIYNLPLKNSILSESFYLVLNQLKSLALNIEALVL</sequence>
<dbReference type="GO" id="GO:0032549">
    <property type="term" value="F:ribonucleoside binding"/>
    <property type="evidence" value="ECO:0007669"/>
    <property type="project" value="InterPro"/>
</dbReference>
<comment type="catalytic activity">
    <reaction evidence="15">
        <text>RNA(n) + a ribonucleoside 5'-triphosphate = RNA(n+1) + diphosphate</text>
        <dbReference type="Rhea" id="RHEA:21248"/>
        <dbReference type="Rhea" id="RHEA-COMP:14527"/>
        <dbReference type="Rhea" id="RHEA-COMP:17342"/>
        <dbReference type="ChEBI" id="CHEBI:33019"/>
        <dbReference type="ChEBI" id="CHEBI:61557"/>
        <dbReference type="ChEBI" id="CHEBI:140395"/>
        <dbReference type="EC" id="2.7.7.6"/>
    </reaction>
</comment>
<dbReference type="GO" id="GO:0003899">
    <property type="term" value="F:DNA-directed RNA polymerase activity"/>
    <property type="evidence" value="ECO:0007669"/>
    <property type="project" value="UniProtKB-EC"/>
</dbReference>
<dbReference type="Gene3D" id="3.90.1800.10">
    <property type="entry name" value="RNA polymerase alpha subunit dimerisation domain"/>
    <property type="match status" value="1"/>
</dbReference>
<accession>A0A5C1H7P5</accession>
<proteinExistence type="inferred from homology"/>
<evidence type="ECO:0000256" key="1">
    <source>
        <dbReference type="ARBA" id="ARBA00004026"/>
    </source>
</evidence>
<dbReference type="Pfam" id="PF04565">
    <property type="entry name" value="RNA_pol_Rpb2_3"/>
    <property type="match status" value="1"/>
</dbReference>
<evidence type="ECO:0000256" key="14">
    <source>
        <dbReference type="ARBA" id="ARBA00032782"/>
    </source>
</evidence>
<name>A0A5C1H7P5_9APIC</name>
<dbReference type="GO" id="GO:0020011">
    <property type="term" value="C:apicoplast"/>
    <property type="evidence" value="ECO:0007669"/>
    <property type="project" value="UniProtKB-SubCell"/>
</dbReference>
<comment type="similarity">
    <text evidence="3 16">Belongs to the RNA polymerase beta chain family.</text>
</comment>
<dbReference type="Gene3D" id="2.30.150.10">
    <property type="entry name" value="DNA-directed RNA polymerase, beta subunit, external 1 domain"/>
    <property type="match status" value="1"/>
</dbReference>
<dbReference type="SUPFAM" id="SSF64484">
    <property type="entry name" value="beta and beta-prime subunits of DNA dependent RNA-polymerase"/>
    <property type="match status" value="1"/>
</dbReference>
<keyword evidence="8" id="KW-0808">Transferase</keyword>
<evidence type="ECO:0000313" key="20">
    <source>
        <dbReference type="EMBL" id="QEM01641.1"/>
    </source>
</evidence>
<feature type="domain" description="DNA-directed RNA polymerase subunit 2 hybrid-binding" evidence="17">
    <location>
        <begin position="564"/>
        <end position="962"/>
    </location>
</feature>
<evidence type="ECO:0000259" key="18">
    <source>
        <dbReference type="Pfam" id="PF04560"/>
    </source>
</evidence>
<organism evidence="20">
    <name type="scientific">Nephromyces sp. ex Molgula occidentalis</name>
    <dbReference type="NCBI Taxonomy" id="2544991"/>
    <lineage>
        <taxon>Eukaryota</taxon>
        <taxon>Sar</taxon>
        <taxon>Alveolata</taxon>
        <taxon>Apicomplexa</taxon>
        <taxon>Aconoidasida</taxon>
        <taxon>Nephromycida</taxon>
        <taxon>Nephromyces</taxon>
    </lineage>
</organism>
<dbReference type="EMBL" id="MK573202">
    <property type="protein sequence ID" value="QEM01641.1"/>
    <property type="molecule type" value="Genomic_DNA"/>
</dbReference>
<dbReference type="InterPro" id="IPR037034">
    <property type="entry name" value="RNA_pol_Rpb2_2_sf"/>
</dbReference>
<keyword evidence="6 20" id="KW-0240">DNA-directed RNA polymerase</keyword>
<comment type="subunit">
    <text evidence="12">In plastids the minimal PEP RNA polymerase catalytic core is composed of four subunits: alpha, beta, beta', and beta''. When a (nuclear-encoded) sigma factor is associated with the core the holoenzyme is formed, which can initiate transcription.</text>
</comment>
<evidence type="ECO:0000256" key="13">
    <source>
        <dbReference type="ARBA" id="ARBA00031090"/>
    </source>
</evidence>
<dbReference type="InterPro" id="IPR007120">
    <property type="entry name" value="DNA-dir_RNAP_su2_dom"/>
</dbReference>
<dbReference type="InterPro" id="IPR007645">
    <property type="entry name" value="RNA_pol_Rpb2_3"/>
</dbReference>
<evidence type="ECO:0000256" key="6">
    <source>
        <dbReference type="ARBA" id="ARBA00022478"/>
    </source>
</evidence>
<dbReference type="Gene3D" id="2.40.50.100">
    <property type="match status" value="1"/>
</dbReference>